<feature type="region of interest" description="Disordered" evidence="1">
    <location>
        <begin position="754"/>
        <end position="775"/>
    </location>
</feature>
<keyword evidence="3" id="KW-1185">Reference proteome</keyword>
<evidence type="ECO:0000256" key="1">
    <source>
        <dbReference type="SAM" id="MobiDB-lite"/>
    </source>
</evidence>
<dbReference type="Pfam" id="PF12520">
    <property type="entry name" value="DUF3723"/>
    <property type="match status" value="1"/>
</dbReference>
<dbReference type="GeneID" id="70244705"/>
<accession>A0AAD4KLC7</accession>
<sequence length="775" mass="88777">MDSPDQGSNSSTSEKTRYFRGCAKVKFPHLLCEDRIPGTRALEEKNVRRLVELFQIEGCQAVEPEHRIAAKIRDDDLTKVLSKNDITQEDLLKSLEPPLLEFDPEVHLLCAQGKHRLEAAKKCGLDSWVVELYVECIPNPLWTCMREDSSNEIRFSEGDIYRALRQYQLLGNSKEAQKWLWRLGSDEKRKNVRRIQKKPALCRGLDQLLPYIGLWNDLLTTHFKSVLELRCPQQATHYLNEIYRVWSSLFPPTKGVLVDAWSVKCLNGLMPMYSQSDRDQIQRLMQSKDFFPLVAEHDARDTLFKRLMETPGRFISLCTMVQDINYLMPCTRAFRRLLPEKFEGAIPDAMFQMLDKPTPKLQLSERSFETFTGVETVRELALIQLWLHTMRHFTRPCSKRKAGWKDTQLVPEAHKLQQFAKLAKELGFESDIINGLYGTNPHVLHPTQMVLSFYDDMLYKADPKRAMIVGKEWDKLMTHVISKAHESPQKLSLFSTQDTKLAGTRRFNSPTAEEFETYRSSLFIQYIYSPDQPAAQFPTPLAVARETVFAFFGKAPFVDVVSSLISGHEQSFNTSTSITLPPDIDKTAHEPSPEHAIVEIADTQFQSHETRISHNEATLPMDSSEDATVAPGFEDRMSCGPMEKKIPVTLHRGAADILRIWEQSPKPSLVVFFFFETREYMKFAGAGSFALRSTLQGLLRHYFTLGFYQNEIKLMEDPYEDALKYQLILMVKKDGLGATKDIYEYVSNHVVATGKRSRSPGSERGQEISGDDLIT</sequence>
<dbReference type="Proteomes" id="UP001201262">
    <property type="component" value="Unassembled WGS sequence"/>
</dbReference>
<reference evidence="2" key="1">
    <citation type="submission" date="2021-12" db="EMBL/GenBank/DDBJ databases">
        <title>Convergent genome expansion in fungi linked to evolution of root-endophyte symbiosis.</title>
        <authorList>
            <consortium name="DOE Joint Genome Institute"/>
            <person name="Ke Y.-H."/>
            <person name="Bonito G."/>
            <person name="Liao H.-L."/>
            <person name="Looney B."/>
            <person name="Rojas-Flechas A."/>
            <person name="Nash J."/>
            <person name="Hameed K."/>
            <person name="Schadt C."/>
            <person name="Martin F."/>
            <person name="Crous P.W."/>
            <person name="Miettinen O."/>
            <person name="Magnuson J.K."/>
            <person name="Labbe J."/>
            <person name="Jacobson D."/>
            <person name="Doktycz M.J."/>
            <person name="Veneault-Fourrey C."/>
            <person name="Kuo A."/>
            <person name="Mondo S."/>
            <person name="Calhoun S."/>
            <person name="Riley R."/>
            <person name="Ohm R."/>
            <person name="LaButti K."/>
            <person name="Andreopoulos B."/>
            <person name="Pangilinan J."/>
            <person name="Nolan M."/>
            <person name="Tritt A."/>
            <person name="Clum A."/>
            <person name="Lipzen A."/>
            <person name="Daum C."/>
            <person name="Barry K."/>
            <person name="Grigoriev I.V."/>
            <person name="Vilgalys R."/>
        </authorList>
    </citation>
    <scope>NUCLEOTIDE SEQUENCE</scope>
    <source>
        <strain evidence="2">PMI_201</strain>
    </source>
</reference>
<proteinExistence type="predicted"/>
<comment type="caution">
    <text evidence="2">The sequence shown here is derived from an EMBL/GenBank/DDBJ whole genome shotgun (WGS) entry which is preliminary data.</text>
</comment>
<organism evidence="2 3">
    <name type="scientific">Talaromyces proteolyticus</name>
    <dbReference type="NCBI Taxonomy" id="1131652"/>
    <lineage>
        <taxon>Eukaryota</taxon>
        <taxon>Fungi</taxon>
        <taxon>Dikarya</taxon>
        <taxon>Ascomycota</taxon>
        <taxon>Pezizomycotina</taxon>
        <taxon>Eurotiomycetes</taxon>
        <taxon>Eurotiomycetidae</taxon>
        <taxon>Eurotiales</taxon>
        <taxon>Trichocomaceae</taxon>
        <taxon>Talaromyces</taxon>
        <taxon>Talaromyces sect. Bacilispori</taxon>
    </lineage>
</organism>
<protein>
    <submittedName>
        <fullName evidence="2">Uncharacterized protein</fullName>
    </submittedName>
</protein>
<dbReference type="EMBL" id="JAJTJA010000011">
    <property type="protein sequence ID" value="KAH8691896.1"/>
    <property type="molecule type" value="Genomic_DNA"/>
</dbReference>
<name>A0AAD4KLC7_9EURO</name>
<evidence type="ECO:0000313" key="2">
    <source>
        <dbReference type="EMBL" id="KAH8691896.1"/>
    </source>
</evidence>
<dbReference type="InterPro" id="IPR022198">
    <property type="entry name" value="DUF3723"/>
</dbReference>
<dbReference type="RefSeq" id="XP_046067893.1">
    <property type="nucleotide sequence ID" value="XM_046214418.1"/>
</dbReference>
<evidence type="ECO:0000313" key="3">
    <source>
        <dbReference type="Proteomes" id="UP001201262"/>
    </source>
</evidence>
<dbReference type="AlphaFoldDB" id="A0AAD4KLC7"/>
<gene>
    <name evidence="2" type="ORF">BGW36DRAFT_362925</name>
</gene>